<evidence type="ECO:0000259" key="2">
    <source>
        <dbReference type="Pfam" id="PF03732"/>
    </source>
</evidence>
<evidence type="ECO:0000313" key="3">
    <source>
        <dbReference type="Proteomes" id="UP000694853"/>
    </source>
</evidence>
<organism evidence="3 4">
    <name type="scientific">Abrus precatorius</name>
    <name type="common">Indian licorice</name>
    <name type="synonym">Glycine abrus</name>
    <dbReference type="NCBI Taxonomy" id="3816"/>
    <lineage>
        <taxon>Eukaryota</taxon>
        <taxon>Viridiplantae</taxon>
        <taxon>Streptophyta</taxon>
        <taxon>Embryophyta</taxon>
        <taxon>Tracheophyta</taxon>
        <taxon>Spermatophyta</taxon>
        <taxon>Magnoliopsida</taxon>
        <taxon>eudicotyledons</taxon>
        <taxon>Gunneridae</taxon>
        <taxon>Pentapetalae</taxon>
        <taxon>rosids</taxon>
        <taxon>fabids</taxon>
        <taxon>Fabales</taxon>
        <taxon>Fabaceae</taxon>
        <taxon>Papilionoideae</taxon>
        <taxon>50 kb inversion clade</taxon>
        <taxon>NPAAA clade</taxon>
        <taxon>indigoferoid/millettioid clade</taxon>
        <taxon>Abreae</taxon>
        <taxon>Abrus</taxon>
    </lineage>
</organism>
<dbReference type="RefSeq" id="XP_027344953.1">
    <property type="nucleotide sequence ID" value="XM_027489152.1"/>
</dbReference>
<gene>
    <name evidence="4" type="primary">LOC113857365</name>
</gene>
<reference evidence="4" key="2">
    <citation type="submission" date="2025-08" db="UniProtKB">
        <authorList>
            <consortium name="RefSeq"/>
        </authorList>
    </citation>
    <scope>IDENTIFICATION</scope>
    <source>
        <tissue evidence="4">Young leaves</tissue>
    </source>
</reference>
<evidence type="ECO:0000313" key="4">
    <source>
        <dbReference type="RefSeq" id="XP_027344953.1"/>
    </source>
</evidence>
<keyword evidence="3" id="KW-1185">Reference proteome</keyword>
<dbReference type="OrthoDB" id="1689420at2759"/>
<dbReference type="Proteomes" id="UP000694853">
    <property type="component" value="Unplaced"/>
</dbReference>
<reference evidence="3" key="1">
    <citation type="journal article" date="2019" name="Toxins">
        <title>Detection of Abrin-Like and Prepropulchellin-Like Toxin Genes and Transcripts Using Whole Genome Sequencing and Full-Length Transcript Sequencing of Abrus precatorius.</title>
        <authorList>
            <person name="Hovde B.T."/>
            <person name="Daligault H.E."/>
            <person name="Hanschen E.R."/>
            <person name="Kunde Y.A."/>
            <person name="Johnson M.B."/>
            <person name="Starkenburg S.R."/>
            <person name="Johnson S.L."/>
        </authorList>
    </citation>
    <scope>NUCLEOTIDE SEQUENCE [LARGE SCALE GENOMIC DNA]</scope>
</reference>
<dbReference type="PANTHER" id="PTHR33223:SF3">
    <property type="match status" value="1"/>
</dbReference>
<dbReference type="KEGG" id="aprc:113857365"/>
<sequence>MTRSNPGILHSFDPEIERTRLKLLKLRKEHNTTHSQFTSQTSNMANNQERTLKELAAPDVGHQPLCIQIPQLQEGVASYELKYGLIHLLPKFHGLAGEDPHKHLMEFHVVCSTMRPVDVLEDFVKMKAFPFSLCDIAKDWLYLQPTPICTWSDMKRRFLEKLFPASRTVAIRKEINGIRQLQGENLYEYWERFNKLCSTCPNHQINEQLLIQYFYEGLMPMERSMIDAASGGALMDKTLAAARYLISNMAKNSQQFSSRNLTTRVVHEASISSVAAVDNQRLENKLTELTSLVRQLAMGQAIPQIQQTCGIRAGDHYTDSCPQLQETAQPSHLVAGIHLPHQSHQQQPQQYNPFSPTYNPGWRSHPNLRYGPPAP</sequence>
<dbReference type="AlphaFoldDB" id="A0A8B8KNR2"/>
<dbReference type="InterPro" id="IPR005162">
    <property type="entry name" value="Retrotrans_gag_dom"/>
</dbReference>
<accession>A0A8B8KNR2</accession>
<protein>
    <submittedName>
        <fullName evidence="4">Uncharacterized protein LOC113857365</fullName>
    </submittedName>
</protein>
<feature type="region of interest" description="Disordered" evidence="1">
    <location>
        <begin position="341"/>
        <end position="375"/>
    </location>
</feature>
<evidence type="ECO:0000256" key="1">
    <source>
        <dbReference type="SAM" id="MobiDB-lite"/>
    </source>
</evidence>
<name>A0A8B8KNR2_ABRPR</name>
<dbReference type="Pfam" id="PF03732">
    <property type="entry name" value="Retrotrans_gag"/>
    <property type="match status" value="1"/>
</dbReference>
<dbReference type="PANTHER" id="PTHR33223">
    <property type="entry name" value="CCHC-TYPE DOMAIN-CONTAINING PROTEIN"/>
    <property type="match status" value="1"/>
</dbReference>
<proteinExistence type="predicted"/>
<dbReference type="GeneID" id="113857365"/>
<feature type="domain" description="Retrotransposon gag" evidence="2">
    <location>
        <begin position="128"/>
        <end position="219"/>
    </location>
</feature>
<feature type="compositionally biased region" description="Low complexity" evidence="1">
    <location>
        <begin position="341"/>
        <end position="350"/>
    </location>
</feature>